<protein>
    <recommendedName>
        <fullName evidence="3">Macroglobulin domain-containing protein</fullName>
    </recommendedName>
</protein>
<evidence type="ECO:0000313" key="1">
    <source>
        <dbReference type="EMBL" id="EOA52321.1"/>
    </source>
</evidence>
<reference evidence="1 2" key="1">
    <citation type="submission" date="2013-04" db="EMBL/GenBank/DDBJ databases">
        <title>The Genome Sequence of Bacteroides massiliensis DSM 17679.</title>
        <authorList>
            <consortium name="The Broad Institute Genomics Platform"/>
            <person name="Earl A."/>
            <person name="Ward D."/>
            <person name="Feldgarden M."/>
            <person name="Gevers D."/>
            <person name="Martens E."/>
            <person name="Fenner L."/>
            <person name="Roux V."/>
            <person name="Mallet M.N."/>
            <person name="Raoult D."/>
            <person name="Walker B."/>
            <person name="Young S."/>
            <person name="Zeng Q."/>
            <person name="Gargeya S."/>
            <person name="Fitzgerald M."/>
            <person name="Haas B."/>
            <person name="Abouelleil A."/>
            <person name="Allen A.W."/>
            <person name="Alvarado L."/>
            <person name="Arachchi H.M."/>
            <person name="Berlin A.M."/>
            <person name="Chapman S.B."/>
            <person name="Gainer-Dewar J."/>
            <person name="Goldberg J."/>
            <person name="Griggs A."/>
            <person name="Gujja S."/>
            <person name="Hansen M."/>
            <person name="Howarth C."/>
            <person name="Imamovic A."/>
            <person name="Ireland A."/>
            <person name="Larimer J."/>
            <person name="McCowan C."/>
            <person name="Murphy C."/>
            <person name="Pearson M."/>
            <person name="Poon T.W."/>
            <person name="Priest M."/>
            <person name="Roberts A."/>
            <person name="Saif S."/>
            <person name="Shea T."/>
            <person name="Sisk P."/>
            <person name="Sykes S."/>
            <person name="Wortman J."/>
            <person name="Nusbaum C."/>
            <person name="Birren B."/>
        </authorList>
    </citation>
    <scope>NUCLEOTIDE SEQUENCE [LARGE SCALE GENOMIC DNA]</scope>
    <source>
        <strain evidence="2">B84634 / Timone 84634 / DSM 17679 / JCM 13223</strain>
    </source>
</reference>
<dbReference type="STRING" id="1121098.HMPREF1534_03747"/>
<accession>U6R9E5</accession>
<dbReference type="PATRIC" id="fig|1121098.3.peg.3827"/>
<comment type="caution">
    <text evidence="1">The sequence shown here is derived from an EMBL/GenBank/DDBJ whole genome shotgun (WGS) entry which is preliminary data.</text>
</comment>
<dbReference type="Proteomes" id="UP000017831">
    <property type="component" value="Unassembled WGS sequence"/>
</dbReference>
<dbReference type="Gene3D" id="2.60.40.1930">
    <property type="match status" value="1"/>
</dbReference>
<evidence type="ECO:0000313" key="2">
    <source>
        <dbReference type="Proteomes" id="UP000017831"/>
    </source>
</evidence>
<proteinExistence type="predicted"/>
<dbReference type="AlphaFoldDB" id="U6R9E5"/>
<sequence>MRLYNIRLLLFFLLYLFVGHTFTCHSQEETPSECRELLYLQTDKGIYETGEDLWFKTYTLDAQSLALSDRSKTLFVEMLNAKDSIVWQEKYPILSGITEGHVYVDKDLKEGDYRIHAYTRFSFLNDTLRPVYPKKIRVIKSIAYKGTNPPQEKDQPVARFSFFPEGGYLIDGIPTKVAFKVLDVKGMPAKVAGRLLENGKDIAKLESVHDGMGFVFILPIKGASYKAVLSDGREFPFAEVVSSGLSVHLRKQTDEYLEFLLSQPKGAAAQAIKLEGKMRGGLCCTATGTLSERLKIRIPLKEFPMQGIAEFTLYNADGQPMAERLVYVHPERKLHIELNTDSARYFTRGKGKLNVKVTDEKGNPVQAHLGLSIFDRAYQNELNPENMLSYCYLSTEIKGNIHNPAYYFDSNNKDRQAALDLLLLTQGWRRYVWEKADTAMLADCFLSDEIRGRQIIGKKKKQKELGNGEQLLQVSGPNTENRFVFIDSLGKFVVPTDLMLGLRGGYVYLKPMLDKDEYKPSIVIEESFSKVDSLRKSCQSYFPYMNPSQVFSELQLDYPVISQDNSILLSEITVTGKKGRVFRDKMMGRLDSLAQMKVGAAWVCSGCISGGGNIEYLNDYKGYSHHPIGCPVPPPGKISSPVIGRKYYLIKYEPKGENNKWILTKLDEIIWKGEEFTEEELLRMNNLWRVKGYYGTREFYQPDELDVQSPLPDARNVLLWKPDIVTDEKGIAEVEFFCSDINTSFVGVVEGTDGLGNLGTSQCEFRVLKP</sequence>
<keyword evidence="2" id="KW-1185">Reference proteome</keyword>
<dbReference type="eggNOG" id="COG2373">
    <property type="taxonomic scope" value="Bacteria"/>
</dbReference>
<gene>
    <name evidence="1" type="ORF">HMPREF1534_03747</name>
</gene>
<evidence type="ECO:0008006" key="3">
    <source>
        <dbReference type="Google" id="ProtNLM"/>
    </source>
</evidence>
<dbReference type="HOGENOM" id="CLU_013214_1_0_10"/>
<name>U6R9E5_9BACT</name>
<organism evidence="1 2">
    <name type="scientific">Phocaeicola massiliensis B84634 = Timone 84634 = DSM 17679 = JCM 13223</name>
    <dbReference type="NCBI Taxonomy" id="1121098"/>
    <lineage>
        <taxon>Bacteria</taxon>
        <taxon>Pseudomonadati</taxon>
        <taxon>Bacteroidota</taxon>
        <taxon>Bacteroidia</taxon>
        <taxon>Bacteroidales</taxon>
        <taxon>Bacteroidaceae</taxon>
        <taxon>Phocaeicola</taxon>
    </lineage>
</organism>
<dbReference type="EMBL" id="AQHY01000040">
    <property type="protein sequence ID" value="EOA52321.1"/>
    <property type="molecule type" value="Genomic_DNA"/>
</dbReference>